<dbReference type="Proteomes" id="UP000824540">
    <property type="component" value="Unassembled WGS sequence"/>
</dbReference>
<feature type="non-terminal residue" evidence="2">
    <location>
        <position position="87"/>
    </location>
</feature>
<sequence length="87" mass="10282">QNHTHYHPNHTPIHLFLRVKRYGIHVHRHFLFSLNRVRLREKERENEGGGGGEETRLDSSDSPFRSTEEKEASHNLRRSTLRQGTTE</sequence>
<keyword evidence="3" id="KW-1185">Reference proteome</keyword>
<comment type="caution">
    <text evidence="2">The sequence shown here is derived from an EMBL/GenBank/DDBJ whole genome shotgun (WGS) entry which is preliminary data.</text>
</comment>
<evidence type="ECO:0000313" key="3">
    <source>
        <dbReference type="Proteomes" id="UP000824540"/>
    </source>
</evidence>
<organism evidence="2 3">
    <name type="scientific">Albula glossodonta</name>
    <name type="common">roundjaw bonefish</name>
    <dbReference type="NCBI Taxonomy" id="121402"/>
    <lineage>
        <taxon>Eukaryota</taxon>
        <taxon>Metazoa</taxon>
        <taxon>Chordata</taxon>
        <taxon>Craniata</taxon>
        <taxon>Vertebrata</taxon>
        <taxon>Euteleostomi</taxon>
        <taxon>Actinopterygii</taxon>
        <taxon>Neopterygii</taxon>
        <taxon>Teleostei</taxon>
        <taxon>Albuliformes</taxon>
        <taxon>Albulidae</taxon>
        <taxon>Albula</taxon>
    </lineage>
</organism>
<evidence type="ECO:0000256" key="1">
    <source>
        <dbReference type="SAM" id="MobiDB-lite"/>
    </source>
</evidence>
<feature type="compositionally biased region" description="Basic and acidic residues" evidence="1">
    <location>
        <begin position="38"/>
        <end position="59"/>
    </location>
</feature>
<dbReference type="EMBL" id="JAFBMS010000023">
    <property type="protein sequence ID" value="KAG9343634.1"/>
    <property type="molecule type" value="Genomic_DNA"/>
</dbReference>
<feature type="region of interest" description="Disordered" evidence="1">
    <location>
        <begin position="38"/>
        <end position="87"/>
    </location>
</feature>
<gene>
    <name evidence="2" type="ORF">JZ751_013804</name>
</gene>
<dbReference type="AlphaFoldDB" id="A0A8T2NU03"/>
<name>A0A8T2NU03_9TELE</name>
<evidence type="ECO:0000313" key="2">
    <source>
        <dbReference type="EMBL" id="KAG9343634.1"/>
    </source>
</evidence>
<reference evidence="2" key="1">
    <citation type="thesis" date="2021" institute="BYU ScholarsArchive" country="Provo, UT, USA">
        <title>Applications of and Algorithms for Genome Assembly and Genomic Analyses with an Emphasis on Marine Teleosts.</title>
        <authorList>
            <person name="Pickett B.D."/>
        </authorList>
    </citation>
    <scope>NUCLEOTIDE SEQUENCE</scope>
    <source>
        <strain evidence="2">HI-2016</strain>
    </source>
</reference>
<protein>
    <submittedName>
        <fullName evidence="2">Uncharacterized protein</fullName>
    </submittedName>
</protein>
<proteinExistence type="predicted"/>
<accession>A0A8T2NU03</accession>